<protein>
    <submittedName>
        <fullName evidence="1">Uncharacterized protein</fullName>
    </submittedName>
</protein>
<organism evidence="1 2">
    <name type="scientific">Roseiconus lacunae</name>
    <dbReference type="NCBI Taxonomy" id="2605694"/>
    <lineage>
        <taxon>Bacteria</taxon>
        <taxon>Pseudomonadati</taxon>
        <taxon>Planctomycetota</taxon>
        <taxon>Planctomycetia</taxon>
        <taxon>Pirellulales</taxon>
        <taxon>Pirellulaceae</taxon>
        <taxon>Roseiconus</taxon>
    </lineage>
</organism>
<evidence type="ECO:0000313" key="1">
    <source>
        <dbReference type="EMBL" id="MDM4018424.1"/>
    </source>
</evidence>
<comment type="caution">
    <text evidence="1">The sequence shown here is derived from an EMBL/GenBank/DDBJ whole genome shotgun (WGS) entry which is preliminary data.</text>
</comment>
<evidence type="ECO:0000313" key="2">
    <source>
        <dbReference type="Proteomes" id="UP001239462"/>
    </source>
</evidence>
<dbReference type="Proteomes" id="UP001239462">
    <property type="component" value="Unassembled WGS sequence"/>
</dbReference>
<sequence>MNDIVLWNDVKSDCQELCREGRDFRDNEIIASSTKIASFDIDLRLQLRIRVITRIQLTSPSVNPTTKEKE</sequence>
<name>A0ABT7PQ61_9BACT</name>
<reference evidence="1 2" key="1">
    <citation type="submission" date="2023-06" db="EMBL/GenBank/DDBJ databases">
        <title>Roseiconus lacunae JC819 isolated from Gulf of Mannar region, Tamil Nadu.</title>
        <authorList>
            <person name="Pk S."/>
            <person name="Ch S."/>
            <person name="Ch V.R."/>
        </authorList>
    </citation>
    <scope>NUCLEOTIDE SEQUENCE [LARGE SCALE GENOMIC DNA]</scope>
    <source>
        <strain evidence="1 2">JC819</strain>
    </source>
</reference>
<gene>
    <name evidence="1" type="ORF">QTN89_23435</name>
</gene>
<dbReference type="EMBL" id="JASZZN010000021">
    <property type="protein sequence ID" value="MDM4018424.1"/>
    <property type="molecule type" value="Genomic_DNA"/>
</dbReference>
<keyword evidence="2" id="KW-1185">Reference proteome</keyword>
<proteinExistence type="predicted"/>
<accession>A0ABT7PQ61</accession>
<dbReference type="RefSeq" id="WP_230778011.1">
    <property type="nucleotide sequence ID" value="NZ_JAJMQV010000173.1"/>
</dbReference>